<accession>A0ACC3MH42</accession>
<keyword evidence="1" id="KW-0436">Ligase</keyword>
<proteinExistence type="predicted"/>
<gene>
    <name evidence="1" type="primary">KRS1_3</name>
    <name evidence="1" type="ORF">LTR37_018443</name>
</gene>
<dbReference type="Proteomes" id="UP001281147">
    <property type="component" value="Unassembled WGS sequence"/>
</dbReference>
<comment type="caution">
    <text evidence="1">The sequence shown here is derived from an EMBL/GenBank/DDBJ whole genome shotgun (WGS) entry which is preliminary data.</text>
</comment>
<name>A0ACC3MH42_9PEZI</name>
<keyword evidence="2" id="KW-1185">Reference proteome</keyword>
<protein>
    <submittedName>
        <fullName evidence="1">Lysyl-tRNA synthetase</fullName>
        <ecNumber evidence="1">6.1.1.6</ecNumber>
    </submittedName>
</protein>
<organism evidence="1 2">
    <name type="scientific">Vermiconidia calcicola</name>
    <dbReference type="NCBI Taxonomy" id="1690605"/>
    <lineage>
        <taxon>Eukaryota</taxon>
        <taxon>Fungi</taxon>
        <taxon>Dikarya</taxon>
        <taxon>Ascomycota</taxon>
        <taxon>Pezizomycotina</taxon>
        <taxon>Dothideomycetes</taxon>
        <taxon>Dothideomycetidae</taxon>
        <taxon>Mycosphaerellales</taxon>
        <taxon>Extremaceae</taxon>
        <taxon>Vermiconidia</taxon>
    </lineage>
</organism>
<dbReference type="EMBL" id="JAUTXU010000257">
    <property type="protein sequence ID" value="KAK3691785.1"/>
    <property type="molecule type" value="Genomic_DNA"/>
</dbReference>
<reference evidence="1" key="1">
    <citation type="submission" date="2023-07" db="EMBL/GenBank/DDBJ databases">
        <title>Black Yeasts Isolated from many extreme environments.</title>
        <authorList>
            <person name="Coleine C."/>
            <person name="Stajich J.E."/>
            <person name="Selbmann L."/>
        </authorList>
    </citation>
    <scope>NUCLEOTIDE SEQUENCE</scope>
    <source>
        <strain evidence="1">CCFEE 5714</strain>
    </source>
</reference>
<dbReference type="EC" id="6.1.1.6" evidence="1"/>
<sequence length="857" mass="94141">MADGTRRSGRATKGLHSAKTASSSPAPTPKPSTTKPTSKSAKSKPPKKSLEPSPAAQESYNAADDDDEIRCICGNDNPKDKRAFIGCDDCGVWQHNVCMGITDDEEDVPDSYLCERCGPDDHKETLRALAKGEQIWVVRNRIYQNERKMSKNRKGRQGRPGWLKKDDLPEEEEGGEGGEVQPAEEAVVEESAETGSKRKREEEEEVKEEEPQQEVRADDADEDIPTRGSVRQDKRRKSSAPADPETALMEVDQLPADRQKIATALSKIIGDDITARSKANAYRIPDGHTAKSLGDHYAVRIEYALKMNHGDPATEAYRTQFRTLNANLKKNKLLIERLLRDSLTADELSTMSSSDMASEELQKERAVMKEQLDRQAVAIQAEGPRYRRTHKGDELIEDETAQMGQSGAAAAQPVRERTSIVDADMADPGSPTKMEGAGSPSYQSPPQPLEVKTRQESTAGMAERRTSSQQFDMSSIWAKTAQSPTSATAPRPMQMPPRRASSIQLQAQQDGTKDDADVDRMLRSDDENENDENDTYSPNPYSGSDAIVWRGRIHQSADNVSPMVNARFAAGRDISRGTQPWSSILPPRLNIDGRLAIEKAEEYLCSLQWSHNSDISVLILTPYDDAEAFETVFEYFRSRGRYAVVNKDKPGMVKDLYIIPLEKGEGLPDHVNKLEVCRLRPRAEERCLLASFVVGRAPGTPEVAQTQAQTGGQGVNGGQQQQQQQHIMLPQHMRGNGSAAQGPSGSPMNTANATFSPSQNTPPSYPGPHSGSGGIPPNPYSAPPAYTQAAPPPASNPLVEDILGPLQYAPTAVQVVGADPAIDRPKLENLKRIMEEFPQTRTDMGLLWVKLMEGSKE</sequence>
<evidence type="ECO:0000313" key="1">
    <source>
        <dbReference type="EMBL" id="KAK3691785.1"/>
    </source>
</evidence>
<evidence type="ECO:0000313" key="2">
    <source>
        <dbReference type="Proteomes" id="UP001281147"/>
    </source>
</evidence>